<dbReference type="EMBL" id="JACMSC010000002">
    <property type="protein sequence ID" value="KAG6531070.1"/>
    <property type="molecule type" value="Genomic_DNA"/>
</dbReference>
<dbReference type="AlphaFoldDB" id="A0A8J5LM64"/>
<evidence type="ECO:0000256" key="1">
    <source>
        <dbReference type="SAM" id="MobiDB-lite"/>
    </source>
</evidence>
<evidence type="ECO:0000313" key="2">
    <source>
        <dbReference type="EMBL" id="KAG6531070.1"/>
    </source>
</evidence>
<reference evidence="2 3" key="1">
    <citation type="submission" date="2020-08" db="EMBL/GenBank/DDBJ databases">
        <title>Plant Genome Project.</title>
        <authorList>
            <person name="Zhang R.-G."/>
        </authorList>
    </citation>
    <scope>NUCLEOTIDE SEQUENCE [LARGE SCALE GENOMIC DNA]</scope>
    <source>
        <tissue evidence="2">Rhizome</tissue>
    </source>
</reference>
<keyword evidence="3" id="KW-1185">Reference proteome</keyword>
<dbReference type="Proteomes" id="UP000734854">
    <property type="component" value="Unassembled WGS sequence"/>
</dbReference>
<accession>A0A8J5LM64</accession>
<protein>
    <submittedName>
        <fullName evidence="2">Uncharacterized protein</fullName>
    </submittedName>
</protein>
<organism evidence="2 3">
    <name type="scientific">Zingiber officinale</name>
    <name type="common">Ginger</name>
    <name type="synonym">Amomum zingiber</name>
    <dbReference type="NCBI Taxonomy" id="94328"/>
    <lineage>
        <taxon>Eukaryota</taxon>
        <taxon>Viridiplantae</taxon>
        <taxon>Streptophyta</taxon>
        <taxon>Embryophyta</taxon>
        <taxon>Tracheophyta</taxon>
        <taxon>Spermatophyta</taxon>
        <taxon>Magnoliopsida</taxon>
        <taxon>Liliopsida</taxon>
        <taxon>Zingiberales</taxon>
        <taxon>Zingiberaceae</taxon>
        <taxon>Zingiber</taxon>
    </lineage>
</organism>
<feature type="compositionally biased region" description="Basic and acidic residues" evidence="1">
    <location>
        <begin position="52"/>
        <end position="62"/>
    </location>
</feature>
<proteinExistence type="predicted"/>
<evidence type="ECO:0000313" key="3">
    <source>
        <dbReference type="Proteomes" id="UP000734854"/>
    </source>
</evidence>
<gene>
    <name evidence="2" type="ORF">ZIOFF_004840</name>
</gene>
<feature type="region of interest" description="Disordered" evidence="1">
    <location>
        <begin position="29"/>
        <end position="117"/>
    </location>
</feature>
<feature type="compositionally biased region" description="Basic residues" evidence="1">
    <location>
        <begin position="103"/>
        <end position="113"/>
    </location>
</feature>
<name>A0A8J5LM64_ZINOF</name>
<sequence length="173" mass="18916">MTPRSAFRRPAAPATGVRRTKVVRVHCIDADATDSSSSDEEGRGARPLAKRHVQEIRVEVGRRRAATLTGVGSESFGGSPRGGGQRRSAIQRRGSGSGWGLSTRRRRRPRRSRAGQTPFDFFGDADVFGLSIERLHYTTELYSPSLLRREGDITELAGSEADDFLVELGAVSF</sequence>
<comment type="caution">
    <text evidence="2">The sequence shown here is derived from an EMBL/GenBank/DDBJ whole genome shotgun (WGS) entry which is preliminary data.</text>
</comment>